<dbReference type="SUPFAM" id="SSF54373">
    <property type="entry name" value="FAD-linked reductases, C-terminal domain"/>
    <property type="match status" value="1"/>
</dbReference>
<keyword evidence="3" id="KW-0285">Flavoprotein</keyword>
<evidence type="ECO:0000256" key="2">
    <source>
        <dbReference type="ARBA" id="ARBA00006730"/>
    </source>
</evidence>
<evidence type="ECO:0000256" key="1">
    <source>
        <dbReference type="ARBA" id="ARBA00001974"/>
    </source>
</evidence>
<dbReference type="InterPro" id="IPR006181">
    <property type="entry name" value="D-amino_acid_oxidase_CS"/>
</dbReference>
<feature type="domain" description="FAD dependent oxidoreductase" evidence="7">
    <location>
        <begin position="12"/>
        <end position="368"/>
    </location>
</feature>
<dbReference type="InterPro" id="IPR006076">
    <property type="entry name" value="FAD-dep_OxRdtase"/>
</dbReference>
<sequence>MAEQPRPSRVEKVLVIGAGVSGLTTALELARVRENDKPRYTVQVVAERPADQTVSVIAGALWEFPPAVCGQHGNQLSIMRSKRWSVESYKEFQKLAQVRGNGVHMAPTNFYFGVKIEDDWLEHTKMRELKKLSEDEEIQGFRRMTEEDLKKVPASFGVKDGYQLQVPAVDTPIYTRWLREQLKQQSNVTITYGKRITDRLAPQSAKIRADWGVDAIVNCTGMGAAELAGASMVPLRGALVRVPVARFPSRPKTAYAISKTAHQQDMVFIVPRETHLILGGLVEPSEYDTHIGKDYQPIKEMFDRNKRFAPELLKDVNLDDTDVDVIAGLRPYRVENVCVEKEYGFNIVHNYGHGGSGFSLSYGCAREAIGLLESMEGPSFRVVDLRPAAVHQHPDTYADLETPDFTTAQLDGQEVSVEQPIYH</sequence>
<keyword evidence="9" id="KW-1185">Reference proteome</keyword>
<dbReference type="Proteomes" id="UP000659767">
    <property type="component" value="Unassembled WGS sequence"/>
</dbReference>
<organism evidence="8 9">
    <name type="scientific">Streptomyces badius</name>
    <dbReference type="NCBI Taxonomy" id="1941"/>
    <lineage>
        <taxon>Bacteria</taxon>
        <taxon>Bacillati</taxon>
        <taxon>Actinomycetota</taxon>
        <taxon>Actinomycetes</taxon>
        <taxon>Kitasatosporales</taxon>
        <taxon>Streptomycetaceae</taxon>
        <taxon>Streptomyces</taxon>
    </lineage>
</organism>
<dbReference type="EMBL" id="BMSZ01000026">
    <property type="protein sequence ID" value="GGS80085.1"/>
    <property type="molecule type" value="Genomic_DNA"/>
</dbReference>
<dbReference type="PIRSF" id="PIRSF000189">
    <property type="entry name" value="D-aa_oxidase"/>
    <property type="match status" value="1"/>
</dbReference>
<comment type="caution">
    <text evidence="8">The sequence shown here is derived from an EMBL/GenBank/DDBJ whole genome shotgun (WGS) entry which is preliminary data.</text>
</comment>
<dbReference type="PROSITE" id="PS00677">
    <property type="entry name" value="DAO"/>
    <property type="match status" value="1"/>
</dbReference>
<evidence type="ECO:0000256" key="4">
    <source>
        <dbReference type="ARBA" id="ARBA00022827"/>
    </source>
</evidence>
<comment type="similarity">
    <text evidence="2">Belongs to the DAMOX/DASOX family.</text>
</comment>
<evidence type="ECO:0000256" key="6">
    <source>
        <dbReference type="ARBA" id="ARBA00049547"/>
    </source>
</evidence>
<gene>
    <name evidence="8" type="primary">aao</name>
    <name evidence="8" type="ORF">GCM10010253_63510</name>
</gene>
<dbReference type="Gene3D" id="3.30.9.10">
    <property type="entry name" value="D-Amino Acid Oxidase, subunit A, domain 2"/>
    <property type="match status" value="1"/>
</dbReference>
<evidence type="ECO:0000256" key="3">
    <source>
        <dbReference type="ARBA" id="ARBA00022630"/>
    </source>
</evidence>
<name>A0ABQ2TNV3_STRBA</name>
<comment type="catalytic activity">
    <reaction evidence="6">
        <text>a D-alpha-amino acid + O2 + H2O = a 2-oxocarboxylate + H2O2 + NH4(+)</text>
        <dbReference type="Rhea" id="RHEA:21816"/>
        <dbReference type="ChEBI" id="CHEBI:15377"/>
        <dbReference type="ChEBI" id="CHEBI:15379"/>
        <dbReference type="ChEBI" id="CHEBI:16240"/>
        <dbReference type="ChEBI" id="CHEBI:28938"/>
        <dbReference type="ChEBI" id="CHEBI:35179"/>
        <dbReference type="ChEBI" id="CHEBI:59871"/>
        <dbReference type="EC" id="1.4.3.3"/>
    </reaction>
    <physiologicalReaction direction="left-to-right" evidence="6">
        <dbReference type="Rhea" id="RHEA:21817"/>
    </physiologicalReaction>
</comment>
<dbReference type="PANTHER" id="PTHR11530">
    <property type="entry name" value="D-AMINO ACID OXIDASE"/>
    <property type="match status" value="1"/>
</dbReference>
<keyword evidence="4" id="KW-0274">FAD</keyword>
<dbReference type="InterPro" id="IPR023209">
    <property type="entry name" value="DAO"/>
</dbReference>
<dbReference type="PANTHER" id="PTHR11530:SF25">
    <property type="entry name" value="FAD DEPENDENT OXIDOREDUCTASE DOMAIN-CONTAINING PROTEIN"/>
    <property type="match status" value="1"/>
</dbReference>
<evidence type="ECO:0000256" key="5">
    <source>
        <dbReference type="ARBA" id="ARBA00023002"/>
    </source>
</evidence>
<protein>
    <submittedName>
        <fullName evidence="8">Amino acid oxidase</fullName>
    </submittedName>
</protein>
<evidence type="ECO:0000313" key="9">
    <source>
        <dbReference type="Proteomes" id="UP000659767"/>
    </source>
</evidence>
<dbReference type="Gene3D" id="3.40.50.720">
    <property type="entry name" value="NAD(P)-binding Rossmann-like Domain"/>
    <property type="match status" value="1"/>
</dbReference>
<comment type="cofactor">
    <cofactor evidence="1">
        <name>FAD</name>
        <dbReference type="ChEBI" id="CHEBI:57692"/>
    </cofactor>
</comment>
<proteinExistence type="inferred from homology"/>
<evidence type="ECO:0000259" key="7">
    <source>
        <dbReference type="Pfam" id="PF01266"/>
    </source>
</evidence>
<evidence type="ECO:0000313" key="8">
    <source>
        <dbReference type="EMBL" id="GGS80085.1"/>
    </source>
</evidence>
<keyword evidence="5" id="KW-0560">Oxidoreductase</keyword>
<reference evidence="9" key="1">
    <citation type="journal article" date="2019" name="Int. J. Syst. Evol. Microbiol.">
        <title>The Global Catalogue of Microorganisms (GCM) 10K type strain sequencing project: providing services to taxonomists for standard genome sequencing and annotation.</title>
        <authorList>
            <consortium name="The Broad Institute Genomics Platform"/>
            <consortium name="The Broad Institute Genome Sequencing Center for Infectious Disease"/>
            <person name="Wu L."/>
            <person name="Ma J."/>
        </authorList>
    </citation>
    <scope>NUCLEOTIDE SEQUENCE [LARGE SCALE GENOMIC DNA]</scope>
    <source>
        <strain evidence="9">JCM 4350</strain>
    </source>
</reference>
<dbReference type="RefSeq" id="WP_199889679.1">
    <property type="nucleotide sequence ID" value="NZ_BMSZ01000026.1"/>
</dbReference>
<dbReference type="SUPFAM" id="SSF51971">
    <property type="entry name" value="Nucleotide-binding domain"/>
    <property type="match status" value="1"/>
</dbReference>
<accession>A0ABQ2TNV3</accession>
<dbReference type="Pfam" id="PF01266">
    <property type="entry name" value="DAO"/>
    <property type="match status" value="1"/>
</dbReference>